<keyword evidence="2" id="KW-0472">Membrane</keyword>
<dbReference type="RefSeq" id="WP_144857504.1">
    <property type="nucleotide sequence ID" value="NZ_BAAAYT010000002.1"/>
</dbReference>
<feature type="compositionally biased region" description="Low complexity" evidence="1">
    <location>
        <begin position="94"/>
        <end position="112"/>
    </location>
</feature>
<dbReference type="EMBL" id="VIUW01000003">
    <property type="protein sequence ID" value="TWD14656.1"/>
    <property type="molecule type" value="Genomic_DNA"/>
</dbReference>
<protein>
    <submittedName>
        <fullName evidence="3">Uncharacterized protein</fullName>
    </submittedName>
</protein>
<dbReference type="Proteomes" id="UP000315628">
    <property type="component" value="Unassembled WGS sequence"/>
</dbReference>
<gene>
    <name evidence="3" type="ORF">FB557_2078</name>
</gene>
<keyword evidence="2" id="KW-1133">Transmembrane helix</keyword>
<name>A0A560WAK3_9MICO</name>
<keyword evidence="4" id="KW-1185">Reference proteome</keyword>
<dbReference type="SUPFAM" id="SSF141571">
    <property type="entry name" value="Pentapeptide repeat-like"/>
    <property type="match status" value="1"/>
</dbReference>
<sequence>MLVPRFAAVVDVDDVFFAGVFLAEVFLAGVFLADVLAGALFAVVFFVEAFFVGVFFAGVFFVEAFFVEAFFAGVLVAGVLVAGVLVARSCSSGSVRARSAADAPARSPVSSSGQADPRGGVTADDAFDWAEATSRVSATRTTSRARVSTSSVTER</sequence>
<feature type="transmembrane region" description="Helical" evidence="2">
    <location>
        <begin position="40"/>
        <end position="61"/>
    </location>
</feature>
<feature type="transmembrane region" description="Helical" evidence="2">
    <location>
        <begin position="15"/>
        <end position="33"/>
    </location>
</feature>
<evidence type="ECO:0000313" key="3">
    <source>
        <dbReference type="EMBL" id="TWD14656.1"/>
    </source>
</evidence>
<keyword evidence="2" id="KW-0812">Transmembrane</keyword>
<comment type="caution">
    <text evidence="3">The sequence shown here is derived from an EMBL/GenBank/DDBJ whole genome shotgun (WGS) entry which is preliminary data.</text>
</comment>
<dbReference type="AlphaFoldDB" id="A0A560WAK3"/>
<feature type="region of interest" description="Disordered" evidence="1">
    <location>
        <begin position="93"/>
        <end position="126"/>
    </location>
</feature>
<evidence type="ECO:0000256" key="1">
    <source>
        <dbReference type="SAM" id="MobiDB-lite"/>
    </source>
</evidence>
<evidence type="ECO:0000313" key="4">
    <source>
        <dbReference type="Proteomes" id="UP000315628"/>
    </source>
</evidence>
<organism evidence="3 4">
    <name type="scientific">Marihabitans asiaticum</name>
    <dbReference type="NCBI Taxonomy" id="415218"/>
    <lineage>
        <taxon>Bacteria</taxon>
        <taxon>Bacillati</taxon>
        <taxon>Actinomycetota</taxon>
        <taxon>Actinomycetes</taxon>
        <taxon>Micrococcales</taxon>
        <taxon>Intrasporangiaceae</taxon>
        <taxon>Marihabitans</taxon>
    </lineage>
</organism>
<reference evidence="3 4" key="1">
    <citation type="submission" date="2019-06" db="EMBL/GenBank/DDBJ databases">
        <title>Sequencing the genomes of 1000 actinobacteria strains.</title>
        <authorList>
            <person name="Klenk H.-P."/>
        </authorList>
    </citation>
    <scope>NUCLEOTIDE SEQUENCE [LARGE SCALE GENOMIC DNA]</scope>
    <source>
        <strain evidence="3 4">DSM 18935</strain>
    </source>
</reference>
<proteinExistence type="predicted"/>
<evidence type="ECO:0000256" key="2">
    <source>
        <dbReference type="SAM" id="Phobius"/>
    </source>
</evidence>
<feature type="transmembrane region" description="Helical" evidence="2">
    <location>
        <begin position="67"/>
        <end position="87"/>
    </location>
</feature>
<accession>A0A560WAK3</accession>